<dbReference type="Gene3D" id="1.10.1740.10">
    <property type="match status" value="1"/>
</dbReference>
<dbReference type="GO" id="GO:0003677">
    <property type="term" value="F:DNA binding"/>
    <property type="evidence" value="ECO:0007669"/>
    <property type="project" value="UniProtKB-KW"/>
</dbReference>
<dbReference type="NCBIfam" id="TIGR02937">
    <property type="entry name" value="sigma70-ECF"/>
    <property type="match status" value="1"/>
</dbReference>
<dbReference type="SUPFAM" id="SSF88659">
    <property type="entry name" value="Sigma3 and sigma4 domains of RNA polymerase sigma factors"/>
    <property type="match status" value="1"/>
</dbReference>
<evidence type="ECO:0000313" key="9">
    <source>
        <dbReference type="Proteomes" id="UP000229847"/>
    </source>
</evidence>
<dbReference type="InterPro" id="IPR007627">
    <property type="entry name" value="RNA_pol_sigma70_r2"/>
</dbReference>
<evidence type="ECO:0000256" key="3">
    <source>
        <dbReference type="ARBA" id="ARBA00023082"/>
    </source>
</evidence>
<accession>A0A2H0BI82</accession>
<dbReference type="InterPro" id="IPR036388">
    <property type="entry name" value="WH-like_DNA-bd_sf"/>
</dbReference>
<dbReference type="Pfam" id="PF08281">
    <property type="entry name" value="Sigma70_r4_2"/>
    <property type="match status" value="1"/>
</dbReference>
<gene>
    <name evidence="8" type="ORF">COX03_03410</name>
</gene>
<evidence type="ECO:0000313" key="8">
    <source>
        <dbReference type="EMBL" id="PIP57383.1"/>
    </source>
</evidence>
<sequence length="176" mass="20597">MKALMPFEKVYRKLALPLTKFIIKAVGGKEGVVDEVLSETFVAAWKGWKTFKHKSSYFTWLCRIALNKIADYYRDQVNRNSGIIVPLFGNLNIPDDKSLSPEEKISLQELRESVNNCLNLLPYEKRRLLWLKYWQDLSTREVAKILKISERAVEGRLYRARHAFAKIWKTKFSKGK</sequence>
<organism evidence="8 9">
    <name type="scientific">Candidatus Woesebacteria bacterium CG22_combo_CG10-13_8_21_14_all_39_10</name>
    <dbReference type="NCBI Taxonomy" id="1975059"/>
    <lineage>
        <taxon>Bacteria</taxon>
        <taxon>Candidatus Woeseibacteriota</taxon>
    </lineage>
</organism>
<keyword evidence="3" id="KW-0731">Sigma factor</keyword>
<dbReference type="InterPro" id="IPR039425">
    <property type="entry name" value="RNA_pol_sigma-70-like"/>
</dbReference>
<comment type="caution">
    <text evidence="8">The sequence shown here is derived from an EMBL/GenBank/DDBJ whole genome shotgun (WGS) entry which is preliminary data.</text>
</comment>
<evidence type="ECO:0000256" key="2">
    <source>
        <dbReference type="ARBA" id="ARBA00023015"/>
    </source>
</evidence>
<evidence type="ECO:0000256" key="1">
    <source>
        <dbReference type="ARBA" id="ARBA00010641"/>
    </source>
</evidence>
<dbReference type="GO" id="GO:0006352">
    <property type="term" value="P:DNA-templated transcription initiation"/>
    <property type="evidence" value="ECO:0007669"/>
    <property type="project" value="InterPro"/>
</dbReference>
<dbReference type="Gene3D" id="1.10.10.10">
    <property type="entry name" value="Winged helix-like DNA-binding domain superfamily/Winged helix DNA-binding domain"/>
    <property type="match status" value="1"/>
</dbReference>
<keyword evidence="5" id="KW-0804">Transcription</keyword>
<reference evidence="8 9" key="1">
    <citation type="submission" date="2017-09" db="EMBL/GenBank/DDBJ databases">
        <title>Depth-based differentiation of microbial function through sediment-hosted aquifers and enrichment of novel symbionts in the deep terrestrial subsurface.</title>
        <authorList>
            <person name="Probst A.J."/>
            <person name="Ladd B."/>
            <person name="Jarett J.K."/>
            <person name="Geller-Mcgrath D.E."/>
            <person name="Sieber C.M."/>
            <person name="Emerson J.B."/>
            <person name="Anantharaman K."/>
            <person name="Thomas B.C."/>
            <person name="Malmstrom R."/>
            <person name="Stieglmeier M."/>
            <person name="Klingl A."/>
            <person name="Woyke T."/>
            <person name="Ryan C.M."/>
            <person name="Banfield J.F."/>
        </authorList>
    </citation>
    <scope>NUCLEOTIDE SEQUENCE [LARGE SCALE GENOMIC DNA]</scope>
    <source>
        <strain evidence="8">CG22_combo_CG10-13_8_21_14_all_39_10</strain>
    </source>
</reference>
<protein>
    <recommendedName>
        <fullName evidence="10">RNA polymerase sigma factor</fullName>
    </recommendedName>
</protein>
<keyword evidence="4" id="KW-0238">DNA-binding</keyword>
<dbReference type="GO" id="GO:0016987">
    <property type="term" value="F:sigma factor activity"/>
    <property type="evidence" value="ECO:0007669"/>
    <property type="project" value="UniProtKB-KW"/>
</dbReference>
<dbReference type="SUPFAM" id="SSF88946">
    <property type="entry name" value="Sigma2 domain of RNA polymerase sigma factors"/>
    <property type="match status" value="1"/>
</dbReference>
<evidence type="ECO:0008006" key="10">
    <source>
        <dbReference type="Google" id="ProtNLM"/>
    </source>
</evidence>
<dbReference type="InterPro" id="IPR013325">
    <property type="entry name" value="RNA_pol_sigma_r2"/>
</dbReference>
<dbReference type="PANTHER" id="PTHR43133:SF8">
    <property type="entry name" value="RNA POLYMERASE SIGMA FACTOR HI_1459-RELATED"/>
    <property type="match status" value="1"/>
</dbReference>
<dbReference type="Pfam" id="PF04542">
    <property type="entry name" value="Sigma70_r2"/>
    <property type="match status" value="1"/>
</dbReference>
<keyword evidence="2" id="KW-0805">Transcription regulation</keyword>
<evidence type="ECO:0000256" key="5">
    <source>
        <dbReference type="ARBA" id="ARBA00023163"/>
    </source>
</evidence>
<feature type="domain" description="RNA polymerase sigma factor 70 region 4 type 2" evidence="7">
    <location>
        <begin position="112"/>
        <end position="161"/>
    </location>
</feature>
<evidence type="ECO:0000259" key="6">
    <source>
        <dbReference type="Pfam" id="PF04542"/>
    </source>
</evidence>
<dbReference type="InterPro" id="IPR013249">
    <property type="entry name" value="RNA_pol_sigma70_r4_t2"/>
</dbReference>
<evidence type="ECO:0000259" key="7">
    <source>
        <dbReference type="Pfam" id="PF08281"/>
    </source>
</evidence>
<dbReference type="InterPro" id="IPR013324">
    <property type="entry name" value="RNA_pol_sigma_r3/r4-like"/>
</dbReference>
<dbReference type="PANTHER" id="PTHR43133">
    <property type="entry name" value="RNA POLYMERASE ECF-TYPE SIGMA FACTO"/>
    <property type="match status" value="1"/>
</dbReference>
<dbReference type="InterPro" id="IPR014284">
    <property type="entry name" value="RNA_pol_sigma-70_dom"/>
</dbReference>
<feature type="domain" description="RNA polymerase sigma-70 region 2" evidence="6">
    <location>
        <begin position="17"/>
        <end position="76"/>
    </location>
</feature>
<dbReference type="Proteomes" id="UP000229847">
    <property type="component" value="Unassembled WGS sequence"/>
</dbReference>
<proteinExistence type="inferred from homology"/>
<comment type="similarity">
    <text evidence="1">Belongs to the sigma-70 factor family. ECF subfamily.</text>
</comment>
<dbReference type="AlphaFoldDB" id="A0A2H0BI82"/>
<dbReference type="CDD" id="cd06171">
    <property type="entry name" value="Sigma70_r4"/>
    <property type="match status" value="1"/>
</dbReference>
<evidence type="ECO:0000256" key="4">
    <source>
        <dbReference type="ARBA" id="ARBA00023125"/>
    </source>
</evidence>
<dbReference type="EMBL" id="PCSW01000103">
    <property type="protein sequence ID" value="PIP57383.1"/>
    <property type="molecule type" value="Genomic_DNA"/>
</dbReference>
<name>A0A2H0BI82_9BACT</name>